<dbReference type="GeneID" id="76997818"/>
<dbReference type="AlphaFoldDB" id="A0AAP9DVE1"/>
<feature type="domain" description="RNA polymerase sigma-70 region 2" evidence="5">
    <location>
        <begin position="39"/>
        <end position="106"/>
    </location>
</feature>
<dbReference type="Gene3D" id="1.10.1740.10">
    <property type="match status" value="1"/>
</dbReference>
<organism evidence="7 8">
    <name type="scientific">Paenibacillus thiaminolyticus</name>
    <name type="common">Bacillus thiaminolyticus</name>
    <dbReference type="NCBI Taxonomy" id="49283"/>
    <lineage>
        <taxon>Bacteria</taxon>
        <taxon>Bacillati</taxon>
        <taxon>Bacillota</taxon>
        <taxon>Bacilli</taxon>
        <taxon>Bacillales</taxon>
        <taxon>Paenibacillaceae</taxon>
        <taxon>Paenibacillus</taxon>
    </lineage>
</organism>
<dbReference type="InterPro" id="IPR039425">
    <property type="entry name" value="RNA_pol_sigma-70-like"/>
</dbReference>
<dbReference type="GO" id="GO:0016987">
    <property type="term" value="F:sigma factor activity"/>
    <property type="evidence" value="ECO:0007669"/>
    <property type="project" value="UniProtKB-KW"/>
</dbReference>
<protein>
    <submittedName>
        <fullName evidence="7">Sigma-70 family RNA polymerase sigma factor</fullName>
    </submittedName>
</protein>
<dbReference type="Pfam" id="PF04542">
    <property type="entry name" value="Sigma70_r2"/>
    <property type="match status" value="1"/>
</dbReference>
<keyword evidence="2" id="KW-0805">Transcription regulation</keyword>
<dbReference type="InterPro" id="IPR013325">
    <property type="entry name" value="RNA_pol_sigma_r2"/>
</dbReference>
<dbReference type="GO" id="GO:0003677">
    <property type="term" value="F:DNA binding"/>
    <property type="evidence" value="ECO:0007669"/>
    <property type="project" value="InterPro"/>
</dbReference>
<keyword evidence="4" id="KW-0804">Transcription</keyword>
<evidence type="ECO:0000256" key="2">
    <source>
        <dbReference type="ARBA" id="ARBA00023015"/>
    </source>
</evidence>
<evidence type="ECO:0000259" key="5">
    <source>
        <dbReference type="Pfam" id="PF04542"/>
    </source>
</evidence>
<dbReference type="InterPro" id="IPR014284">
    <property type="entry name" value="RNA_pol_sigma-70_dom"/>
</dbReference>
<dbReference type="PANTHER" id="PTHR43133:SF51">
    <property type="entry name" value="RNA POLYMERASE SIGMA FACTOR"/>
    <property type="match status" value="1"/>
</dbReference>
<dbReference type="GO" id="GO:0006352">
    <property type="term" value="P:DNA-templated transcription initiation"/>
    <property type="evidence" value="ECO:0007669"/>
    <property type="project" value="InterPro"/>
</dbReference>
<name>A0AAP9DVE1_PANTH</name>
<dbReference type="InterPro" id="IPR007627">
    <property type="entry name" value="RNA_pol_sigma70_r2"/>
</dbReference>
<accession>A0AAP9DVE1</accession>
<gene>
    <name evidence="7" type="ORF">FLT43_17810</name>
</gene>
<evidence type="ECO:0000313" key="7">
    <source>
        <dbReference type="EMBL" id="QDM45118.1"/>
    </source>
</evidence>
<dbReference type="SUPFAM" id="SSF88659">
    <property type="entry name" value="Sigma3 and sigma4 domains of RNA polymerase sigma factors"/>
    <property type="match status" value="1"/>
</dbReference>
<evidence type="ECO:0000256" key="3">
    <source>
        <dbReference type="ARBA" id="ARBA00023082"/>
    </source>
</evidence>
<dbReference type="InterPro" id="IPR013249">
    <property type="entry name" value="RNA_pol_sigma70_r4_t2"/>
</dbReference>
<evidence type="ECO:0000256" key="1">
    <source>
        <dbReference type="ARBA" id="ARBA00010641"/>
    </source>
</evidence>
<reference evidence="7 8" key="1">
    <citation type="submission" date="2019-07" db="EMBL/GenBank/DDBJ databases">
        <title>Paenibacillus thiaminolyticus NRRL B-4156.</title>
        <authorList>
            <person name="Hehnly C."/>
            <person name="Zhang L."/>
        </authorList>
    </citation>
    <scope>NUCLEOTIDE SEQUENCE [LARGE SCALE GENOMIC DNA]</scope>
    <source>
        <strain evidence="7 8">NRRL B-4156</strain>
    </source>
</reference>
<evidence type="ECO:0000256" key="4">
    <source>
        <dbReference type="ARBA" id="ARBA00023163"/>
    </source>
</evidence>
<dbReference type="Pfam" id="PF08281">
    <property type="entry name" value="Sigma70_r4_2"/>
    <property type="match status" value="1"/>
</dbReference>
<dbReference type="NCBIfam" id="TIGR02937">
    <property type="entry name" value="sigma70-ECF"/>
    <property type="match status" value="1"/>
</dbReference>
<evidence type="ECO:0000313" key="8">
    <source>
        <dbReference type="Proteomes" id="UP000315377"/>
    </source>
</evidence>
<evidence type="ECO:0000259" key="6">
    <source>
        <dbReference type="Pfam" id="PF08281"/>
    </source>
</evidence>
<dbReference type="InterPro" id="IPR013324">
    <property type="entry name" value="RNA_pol_sigma_r3/r4-like"/>
</dbReference>
<dbReference type="Gene3D" id="1.10.10.10">
    <property type="entry name" value="Winged helix-like DNA-binding domain superfamily/Winged helix DNA-binding domain"/>
    <property type="match status" value="1"/>
</dbReference>
<dbReference type="PANTHER" id="PTHR43133">
    <property type="entry name" value="RNA POLYMERASE ECF-TYPE SIGMA FACTO"/>
    <property type="match status" value="1"/>
</dbReference>
<proteinExistence type="inferred from homology"/>
<dbReference type="RefSeq" id="WP_087440298.1">
    <property type="nucleotide sequence ID" value="NZ_CABMNB010000004.1"/>
</dbReference>
<sequence length="558" mass="62724">MRRETREGSDIERDGSGTEYITALVHLAARGDRKAFGELVRRHRSRMLGWARHFVKQSAAAEDIVQEALLHSYNRLHTLREPEKFVGWLRAIVRNQALMELRRARKEYPVGAAPWNAEESAETFSSLLPSGQDQHGMTAEDPLLAERSWEEIQRLLSRLGDQERRVMYAHALAGLSVPETAEALGMKSGAIYTALSRGRRKLVEVRLDDEIEQYVAARKRRAAACSAEIPSARYHWFAGAYHTMAAMMLETMLASGQRGVSLTDVMGATGQAFRLYAAPRSGLSSVYAYDWGRDAQTGWRHLGFHSSVHGGAGQLLTRPEPLLEAMEQMQASIERGIPVMAWNVASAEFGLISGFDDRRAEWYVTDTTAHRKPLPYRKLGRLHPGAEWFVSIPGTRRPVLPQEMLHQVLLQTVRHAKGEEPAYFDGSPIGLGVYESWRDALRNDENIDMLTVAFHSAYVAEARTHAVHFLEQRLLNGIVGSLCHSAVPALQQALLSYRDTAEAWRQLSRIFPLTQGGRRMEPGPRDRATRLVERACRAEEKAVEALEEASAWLERVQS</sequence>
<keyword evidence="3" id="KW-0731">Sigma factor</keyword>
<dbReference type="Proteomes" id="UP000315377">
    <property type="component" value="Chromosome"/>
</dbReference>
<dbReference type="InterPro" id="IPR036388">
    <property type="entry name" value="WH-like_DNA-bd_sf"/>
</dbReference>
<dbReference type="EMBL" id="CP041405">
    <property type="protein sequence ID" value="QDM45118.1"/>
    <property type="molecule type" value="Genomic_DNA"/>
</dbReference>
<comment type="similarity">
    <text evidence="1">Belongs to the sigma-70 factor family. ECF subfamily.</text>
</comment>
<dbReference type="SUPFAM" id="SSF88946">
    <property type="entry name" value="Sigma2 domain of RNA polymerase sigma factors"/>
    <property type="match status" value="1"/>
</dbReference>
<feature type="domain" description="RNA polymerase sigma factor 70 region 4 type 2" evidence="6">
    <location>
        <begin position="150"/>
        <end position="202"/>
    </location>
</feature>
<dbReference type="CDD" id="cd06171">
    <property type="entry name" value="Sigma70_r4"/>
    <property type="match status" value="1"/>
</dbReference>